<evidence type="ECO:0000256" key="1">
    <source>
        <dbReference type="ARBA" id="ARBA00004651"/>
    </source>
</evidence>
<evidence type="ECO:0000256" key="2">
    <source>
        <dbReference type="ARBA" id="ARBA00022475"/>
    </source>
</evidence>
<dbReference type="Proteomes" id="UP000034329">
    <property type="component" value="Unassembled WGS sequence"/>
</dbReference>
<keyword evidence="4" id="KW-0808">Transferase</keyword>
<organism evidence="10 11">
    <name type="scientific">Candidatus Woesebacteria bacterium GW2011_GWB1_45_5</name>
    <dbReference type="NCBI Taxonomy" id="1618581"/>
    <lineage>
        <taxon>Bacteria</taxon>
        <taxon>Candidatus Woeseibacteriota</taxon>
    </lineage>
</organism>
<evidence type="ECO:0000256" key="3">
    <source>
        <dbReference type="ARBA" id="ARBA00022676"/>
    </source>
</evidence>
<dbReference type="Pfam" id="PF13231">
    <property type="entry name" value="PMT_2"/>
    <property type="match status" value="1"/>
</dbReference>
<feature type="transmembrane region" description="Helical" evidence="8">
    <location>
        <begin position="133"/>
        <end position="150"/>
    </location>
</feature>
<feature type="transmembrane region" description="Helical" evidence="8">
    <location>
        <begin position="354"/>
        <end position="373"/>
    </location>
</feature>
<evidence type="ECO:0000256" key="7">
    <source>
        <dbReference type="ARBA" id="ARBA00023136"/>
    </source>
</evidence>
<keyword evidence="5 8" id="KW-0812">Transmembrane</keyword>
<keyword evidence="7 8" id="KW-0472">Membrane</keyword>
<dbReference type="PANTHER" id="PTHR33908">
    <property type="entry name" value="MANNOSYLTRANSFERASE YKCB-RELATED"/>
    <property type="match status" value="1"/>
</dbReference>
<evidence type="ECO:0000313" key="10">
    <source>
        <dbReference type="EMBL" id="KKU10920.1"/>
    </source>
</evidence>
<feature type="transmembrane region" description="Helical" evidence="8">
    <location>
        <begin position="325"/>
        <end position="342"/>
    </location>
</feature>
<evidence type="ECO:0000259" key="9">
    <source>
        <dbReference type="Pfam" id="PF13231"/>
    </source>
</evidence>
<evidence type="ECO:0000256" key="6">
    <source>
        <dbReference type="ARBA" id="ARBA00022989"/>
    </source>
</evidence>
<evidence type="ECO:0000256" key="4">
    <source>
        <dbReference type="ARBA" id="ARBA00022679"/>
    </source>
</evidence>
<keyword evidence="6 8" id="KW-1133">Transmembrane helix</keyword>
<evidence type="ECO:0000313" key="11">
    <source>
        <dbReference type="Proteomes" id="UP000034329"/>
    </source>
</evidence>
<dbReference type="GO" id="GO:0009103">
    <property type="term" value="P:lipopolysaccharide biosynthetic process"/>
    <property type="evidence" value="ECO:0007669"/>
    <property type="project" value="UniProtKB-ARBA"/>
</dbReference>
<feature type="transmembrane region" description="Helical" evidence="8">
    <location>
        <begin position="183"/>
        <end position="214"/>
    </location>
</feature>
<feature type="transmembrane region" description="Helical" evidence="8">
    <location>
        <begin position="293"/>
        <end position="318"/>
    </location>
</feature>
<evidence type="ECO:0000256" key="8">
    <source>
        <dbReference type="SAM" id="Phobius"/>
    </source>
</evidence>
<name>A0A0G1QQK1_9BACT</name>
<sequence>MKKIYIGLLFFLLFFASGAFTLGDYGISWDSPVHFRRGQTYLHYFLTGRTDFGEAEQKSFYQVNDVLHTGKNLKDLDMGHPPLSDILSAVSNYIFHQKLGWLGDIEAHNLFIVFSGALTVFFVALFAYETFGLTAAVFSSLFLGLYPLFWSESHFNIKDPPQTAFFTGALYFFWKAYKDKKPFYLIGSSLLAGAGLAVKFNMLFAVFIIIPWILYIILTNGKKLKNFLLSKKTMLVLLIAPAIILGVLYLSWPYLWNDPVFNFLKTITYYRSEGTNIIYQPLFVRGQLNFYPLAWIFLTTPPVILLFLFLGTAAFRILKKNEKEVYVLWLLWLLAPIARVSFSKFAVYGGVRQIMEFIPAMALIAGLGVHLAVRKLGKFKFVLLAAVYKYLIKWVNENAPNDSKLALVQGATSNLPLFELRRDIDYSNAHFSGIERNGEYLMDVTYLSETKDYHYAWEYIDKFLEPVYEYKVDGVAVAKIWRNDLENTYEHLRRSEVPVSEYKIKPDGTALVIELTSEVELTGVTINFLDYPCDLGQPVFVETSSDALAWTREKDALPSSQAGRKSNVGEKGAEFYFAGRQAKFIRFIPNGKSSCFSSARFPRVEIRKLSGSNR</sequence>
<dbReference type="InterPro" id="IPR038731">
    <property type="entry name" value="RgtA/B/C-like"/>
</dbReference>
<gene>
    <name evidence="10" type="ORF">UX13_C0001G0011</name>
</gene>
<protein>
    <recommendedName>
        <fullName evidence="9">Glycosyltransferase RgtA/B/C/D-like domain-containing protein</fullName>
    </recommendedName>
</protein>
<feature type="transmembrane region" description="Helical" evidence="8">
    <location>
        <begin position="235"/>
        <end position="255"/>
    </location>
</feature>
<comment type="subcellular location">
    <subcellularLocation>
        <location evidence="1">Cell membrane</location>
        <topology evidence="1">Multi-pass membrane protein</topology>
    </subcellularLocation>
</comment>
<dbReference type="InterPro" id="IPR050297">
    <property type="entry name" value="LipidA_mod_glycosyltrf_83"/>
</dbReference>
<keyword evidence="2" id="KW-1003">Cell membrane</keyword>
<keyword evidence="3" id="KW-0328">Glycosyltransferase</keyword>
<proteinExistence type="predicted"/>
<dbReference type="GO" id="GO:0005886">
    <property type="term" value="C:plasma membrane"/>
    <property type="evidence" value="ECO:0007669"/>
    <property type="project" value="UniProtKB-SubCell"/>
</dbReference>
<dbReference type="PANTHER" id="PTHR33908:SF11">
    <property type="entry name" value="MEMBRANE PROTEIN"/>
    <property type="match status" value="1"/>
</dbReference>
<feature type="transmembrane region" description="Helical" evidence="8">
    <location>
        <begin position="107"/>
        <end position="126"/>
    </location>
</feature>
<dbReference type="GO" id="GO:0016763">
    <property type="term" value="F:pentosyltransferase activity"/>
    <property type="evidence" value="ECO:0007669"/>
    <property type="project" value="TreeGrafter"/>
</dbReference>
<dbReference type="EMBL" id="LCLA01000001">
    <property type="protein sequence ID" value="KKU10920.1"/>
    <property type="molecule type" value="Genomic_DNA"/>
</dbReference>
<dbReference type="AlphaFoldDB" id="A0A0G1QQK1"/>
<evidence type="ECO:0000256" key="5">
    <source>
        <dbReference type="ARBA" id="ARBA00022692"/>
    </source>
</evidence>
<comment type="caution">
    <text evidence="10">The sequence shown here is derived from an EMBL/GenBank/DDBJ whole genome shotgun (WGS) entry which is preliminary data.</text>
</comment>
<reference evidence="10 11" key="1">
    <citation type="journal article" date="2015" name="Nature">
        <title>rRNA introns, odd ribosomes, and small enigmatic genomes across a large radiation of phyla.</title>
        <authorList>
            <person name="Brown C.T."/>
            <person name="Hug L.A."/>
            <person name="Thomas B.C."/>
            <person name="Sharon I."/>
            <person name="Castelle C.J."/>
            <person name="Singh A."/>
            <person name="Wilkins M.J."/>
            <person name="Williams K.H."/>
            <person name="Banfield J.F."/>
        </authorList>
    </citation>
    <scope>NUCLEOTIDE SEQUENCE [LARGE SCALE GENOMIC DNA]</scope>
</reference>
<accession>A0A0G1QQK1</accession>
<feature type="domain" description="Glycosyltransferase RgtA/B/C/D-like" evidence="9">
    <location>
        <begin position="80"/>
        <end position="245"/>
    </location>
</feature>